<accession>F8L6L8</accession>
<evidence type="ECO:0000313" key="2">
    <source>
        <dbReference type="EMBL" id="CCB88366.1"/>
    </source>
</evidence>
<dbReference type="STRING" id="331113.SNE_A04890"/>
<evidence type="ECO:0000313" key="3">
    <source>
        <dbReference type="Proteomes" id="UP000000496"/>
    </source>
</evidence>
<dbReference type="PANTHER" id="PTHR43566:SF1">
    <property type="entry name" value="AAA+ ATPASE DOMAIN-CONTAINING PROTEIN"/>
    <property type="match status" value="1"/>
</dbReference>
<dbReference type="Proteomes" id="UP000000496">
    <property type="component" value="Chromosome gsn.131"/>
</dbReference>
<dbReference type="InterPro" id="IPR025420">
    <property type="entry name" value="DUF4143"/>
</dbReference>
<dbReference type="KEGG" id="sng:SNE_A04890"/>
<proteinExistence type="predicted"/>
<sequence>MTQVNKPALLRRLFQLGCEYSGQILSFQKMVGQLQDAGNTTTLSHYLELLTRAGVLTGLSKYAKQTVRRKGSSPKFQVFNTALMSALSGRTFEEAKEDKVFWGRLTESAVGATLVNGIRGTQVELFYWKEGAKEVDFVLKKGQLVVAFEVKSGDRKEKLSGMNEFKQAFPKSKLLLVGNRGISLEDFFKTPILHWFS</sequence>
<reference evidence="2 3" key="2">
    <citation type="journal article" date="2011" name="Mol. Biol. Evol.">
        <title>Unity in variety--the pan-genome of the Chlamydiae.</title>
        <authorList>
            <person name="Collingro A."/>
            <person name="Tischler P."/>
            <person name="Weinmaier T."/>
            <person name="Penz T."/>
            <person name="Heinz E."/>
            <person name="Brunham R.C."/>
            <person name="Read T.D."/>
            <person name="Bavoil P.M."/>
            <person name="Sachse K."/>
            <person name="Kahane S."/>
            <person name="Friedman M.G."/>
            <person name="Rattei T."/>
            <person name="Myers G.S."/>
            <person name="Horn M."/>
        </authorList>
    </citation>
    <scope>NUCLEOTIDE SEQUENCE [LARGE SCALE GENOMIC DNA]</scope>
    <source>
        <strain evidence="3">ATCC VR-1471 / Z</strain>
    </source>
</reference>
<gene>
    <name evidence="2" type="ordered locus">SNE_A04890</name>
</gene>
<organism evidence="2 3">
    <name type="scientific">Simkania negevensis (strain ATCC VR-1471 / DSM 27360 / Z)</name>
    <dbReference type="NCBI Taxonomy" id="331113"/>
    <lineage>
        <taxon>Bacteria</taxon>
        <taxon>Pseudomonadati</taxon>
        <taxon>Chlamydiota</taxon>
        <taxon>Chlamydiia</taxon>
        <taxon>Parachlamydiales</taxon>
        <taxon>Simkaniaceae</taxon>
        <taxon>Simkania</taxon>
    </lineage>
</organism>
<dbReference type="eggNOG" id="COG1373">
    <property type="taxonomic scope" value="Bacteria"/>
</dbReference>
<dbReference type="HOGENOM" id="CLU_1389595_0_0_0"/>
<dbReference type="PANTHER" id="PTHR43566">
    <property type="entry name" value="CONSERVED PROTEIN"/>
    <property type="match status" value="1"/>
</dbReference>
<keyword evidence="3" id="KW-1185">Reference proteome</keyword>
<name>F8L6L8_SIMNZ</name>
<dbReference type="Pfam" id="PF13635">
    <property type="entry name" value="DUF4143"/>
    <property type="match status" value="1"/>
</dbReference>
<dbReference type="EMBL" id="FR872582">
    <property type="protein sequence ID" value="CCB88366.1"/>
    <property type="molecule type" value="Genomic_DNA"/>
</dbReference>
<evidence type="ECO:0000259" key="1">
    <source>
        <dbReference type="Pfam" id="PF13635"/>
    </source>
</evidence>
<reference key="1">
    <citation type="journal article" date="2011" name="Mol. Biol. Evol.">
        <title>Unity in variety -- the pan-genome of the Chlamydiae.</title>
        <authorList>
            <person name="Collingro A."/>
            <person name="Tischler P."/>
            <person name="Weinmaier T."/>
            <person name="Penz T."/>
            <person name="Heinz E."/>
            <person name="Brunham R.C."/>
            <person name="Read T.D."/>
            <person name="Bavoil P.M."/>
            <person name="Sachse K."/>
            <person name="Kahane S."/>
            <person name="Friedman M.G."/>
            <person name="Rattei T."/>
            <person name="Myers G.S.A."/>
            <person name="Horn M."/>
        </authorList>
    </citation>
    <scope>NUCLEOTIDE SEQUENCE</scope>
    <source>
        <strain>Z</strain>
    </source>
</reference>
<dbReference type="OrthoDB" id="19944at2"/>
<protein>
    <submittedName>
        <fullName evidence="2">Archaeal ATPase</fullName>
    </submittedName>
</protein>
<feature type="domain" description="DUF4143" evidence="1">
    <location>
        <begin position="3"/>
        <end position="153"/>
    </location>
</feature>
<dbReference type="AlphaFoldDB" id="F8L6L8"/>